<feature type="domain" description="SLH" evidence="4">
    <location>
        <begin position="503"/>
        <end position="563"/>
    </location>
</feature>
<dbReference type="PROSITE" id="PS51272">
    <property type="entry name" value="SLH"/>
    <property type="match status" value="3"/>
</dbReference>
<protein>
    <submittedName>
        <fullName evidence="5">S-layer homology domain-containing protein</fullName>
    </submittedName>
</protein>
<proteinExistence type="predicted"/>
<dbReference type="EMBL" id="DVND01000024">
    <property type="protein sequence ID" value="HIU47945.1"/>
    <property type="molecule type" value="Genomic_DNA"/>
</dbReference>
<accession>A0A9D1S5Q2</accession>
<evidence type="ECO:0000313" key="6">
    <source>
        <dbReference type="Proteomes" id="UP000824111"/>
    </source>
</evidence>
<dbReference type="PANTHER" id="PTHR43308">
    <property type="entry name" value="OUTER MEMBRANE PROTEIN ALPHA-RELATED"/>
    <property type="match status" value="1"/>
</dbReference>
<comment type="caution">
    <text evidence="5">The sequence shown here is derived from an EMBL/GenBank/DDBJ whole genome shotgun (WGS) entry which is preliminary data.</text>
</comment>
<gene>
    <name evidence="5" type="ORF">IAB04_01125</name>
</gene>
<dbReference type="InterPro" id="IPR051465">
    <property type="entry name" value="Cell_Envelope_Struct_Comp"/>
</dbReference>
<dbReference type="InterPro" id="IPR001119">
    <property type="entry name" value="SLH_dom"/>
</dbReference>
<reference evidence="5" key="2">
    <citation type="journal article" date="2021" name="PeerJ">
        <title>Extensive microbial diversity within the chicken gut microbiome revealed by metagenomics and culture.</title>
        <authorList>
            <person name="Gilroy R."/>
            <person name="Ravi A."/>
            <person name="Getino M."/>
            <person name="Pursley I."/>
            <person name="Horton D.L."/>
            <person name="Alikhan N.F."/>
            <person name="Baker D."/>
            <person name="Gharbi K."/>
            <person name="Hall N."/>
            <person name="Watson M."/>
            <person name="Adriaenssens E.M."/>
            <person name="Foster-Nyarko E."/>
            <person name="Jarju S."/>
            <person name="Secka A."/>
            <person name="Antonio M."/>
            <person name="Oren A."/>
            <person name="Chaudhuri R.R."/>
            <person name="La Ragione R."/>
            <person name="Hildebrand F."/>
            <person name="Pallen M.J."/>
        </authorList>
    </citation>
    <scope>NUCLEOTIDE SEQUENCE</scope>
    <source>
        <strain evidence="5">ChiSjej4B22-9803</strain>
    </source>
</reference>
<feature type="domain" description="SLH" evidence="4">
    <location>
        <begin position="378"/>
        <end position="441"/>
    </location>
</feature>
<keyword evidence="3" id="KW-0732">Signal</keyword>
<reference evidence="5" key="1">
    <citation type="submission" date="2020-10" db="EMBL/GenBank/DDBJ databases">
        <authorList>
            <person name="Gilroy R."/>
        </authorList>
    </citation>
    <scope>NUCLEOTIDE SEQUENCE</scope>
    <source>
        <strain evidence="5">ChiSjej4B22-9803</strain>
    </source>
</reference>
<feature type="chain" id="PRO_5038910681" evidence="3">
    <location>
        <begin position="27"/>
        <end position="563"/>
    </location>
</feature>
<evidence type="ECO:0000259" key="4">
    <source>
        <dbReference type="PROSITE" id="PS51272"/>
    </source>
</evidence>
<dbReference type="AlphaFoldDB" id="A0A9D1S5Q2"/>
<feature type="region of interest" description="Disordered" evidence="2">
    <location>
        <begin position="343"/>
        <end position="365"/>
    </location>
</feature>
<dbReference type="Proteomes" id="UP000824111">
    <property type="component" value="Unassembled WGS sequence"/>
</dbReference>
<feature type="domain" description="SLH" evidence="4">
    <location>
        <begin position="442"/>
        <end position="501"/>
    </location>
</feature>
<organism evidence="5 6">
    <name type="scientific">Candidatus Avimonoglobus intestinipullorum</name>
    <dbReference type="NCBI Taxonomy" id="2840699"/>
    <lineage>
        <taxon>Bacteria</taxon>
        <taxon>Bacillati</taxon>
        <taxon>Bacillota</taxon>
        <taxon>Clostridia</taxon>
        <taxon>Eubacteriales</taxon>
        <taxon>Candidatus Avimonoglobus</taxon>
    </lineage>
</organism>
<keyword evidence="1" id="KW-0677">Repeat</keyword>
<evidence type="ECO:0000313" key="5">
    <source>
        <dbReference type="EMBL" id="HIU47945.1"/>
    </source>
</evidence>
<feature type="signal peptide" evidence="3">
    <location>
        <begin position="1"/>
        <end position="26"/>
    </location>
</feature>
<dbReference type="PANTHER" id="PTHR43308:SF5">
    <property type="entry name" value="S-LAYER PROTEIN _ PEPTIDOGLYCAN ENDO-BETA-N-ACETYLGLUCOSAMINIDASE"/>
    <property type="match status" value="1"/>
</dbReference>
<evidence type="ECO:0000256" key="3">
    <source>
        <dbReference type="SAM" id="SignalP"/>
    </source>
</evidence>
<dbReference type="Pfam" id="PF00395">
    <property type="entry name" value="SLH"/>
    <property type="match status" value="3"/>
</dbReference>
<sequence>MMMKKLILILTAIALLAMSAALPAWAAPAMVLDAPVVTGSQITMSGTLTDGYMSEIAYYVVELENDVEQSTYAAVGQQAVTLEDGAFSITFTMSSAAESGTYRIAAASVKSEARATAEFEFISEGERTALITELTQDTITVDEIQAIFEDAEKIPVLTAMGCITADFAQLSDALKGEVAELVQNDLNGYFEKPYSETDFMTLYNYAVAYVATVRDTSADVAEMLTKYSDIFGIDTEGLENSAFLTEKIRDTEADSTQSVAAVYNEAVAVMAFSNEIDYKNVSALIEKYKDVLGLDLTDYQALTSSQKTQVHQAMLEVDYNTGAEVKTQFDKAVNGAVYVPPGNGGGSGGSSGGNSSSGSNAPYVPIINQDNKEQDAETVPVFEDLAGYEWAQEAIETLAEQHFISGVGDNTFEPARQITREEFVKILTSAFALVDSSATCSFEDVSSDAWYYTYVASAVESGIVSGKSPTVFGTGAYITREEIAALLVRVADRQSILLSEGEEKEFTDSDEIAGYAQDAVSRLASAGIINGRDDGRFAPQETATRAEAARLIYGLWELVYGQN</sequence>
<evidence type="ECO:0000256" key="2">
    <source>
        <dbReference type="SAM" id="MobiDB-lite"/>
    </source>
</evidence>
<feature type="compositionally biased region" description="Gly residues" evidence="2">
    <location>
        <begin position="343"/>
        <end position="352"/>
    </location>
</feature>
<name>A0A9D1S5Q2_9FIRM</name>
<evidence type="ECO:0000256" key="1">
    <source>
        <dbReference type="ARBA" id="ARBA00022737"/>
    </source>
</evidence>